<keyword evidence="2" id="KW-1185">Reference proteome</keyword>
<protein>
    <submittedName>
        <fullName evidence="1">Uncharacterized protein</fullName>
    </submittedName>
</protein>
<accession>A0ABQ7EIT1</accession>
<proteinExistence type="predicted"/>
<dbReference type="PANTHER" id="PTHR11017">
    <property type="entry name" value="LEUCINE-RICH REPEAT-CONTAINING PROTEIN"/>
    <property type="match status" value="1"/>
</dbReference>
<comment type="caution">
    <text evidence="1">The sequence shown here is derived from an EMBL/GenBank/DDBJ whole genome shotgun (WGS) entry which is preliminary data.</text>
</comment>
<sequence length="135" mass="15206">MIEDISTDVFNKLNNSAQSSDFGNLVGMSTHMIKLKLLLRLGSNEVRMIGFWGPSGIGCLEKNFVGVKGRLRGLAEKSFISFEWGYTEIHDLLARFGREIVRKQSIREPGQRQFLVDAGDICQVLRNDTLVSFSH</sequence>
<dbReference type="Proteomes" id="UP000266723">
    <property type="component" value="Unassembled WGS sequence"/>
</dbReference>
<dbReference type="PANTHER" id="PTHR11017:SF366">
    <property type="entry name" value="ADP-RIBOSYL CYCLASE_CYCLIC ADP-RIBOSE HYDROLASE"/>
    <property type="match status" value="1"/>
</dbReference>
<dbReference type="InterPro" id="IPR044974">
    <property type="entry name" value="Disease_R_plants"/>
</dbReference>
<name>A0ABQ7EIT1_BRACR</name>
<evidence type="ECO:0000313" key="2">
    <source>
        <dbReference type="Proteomes" id="UP000266723"/>
    </source>
</evidence>
<gene>
    <name evidence="1" type="ORF">DY000_02027032</name>
</gene>
<dbReference type="EMBL" id="QGKV02000299">
    <property type="protein sequence ID" value="KAF3596245.1"/>
    <property type="molecule type" value="Genomic_DNA"/>
</dbReference>
<evidence type="ECO:0000313" key="1">
    <source>
        <dbReference type="EMBL" id="KAF3596245.1"/>
    </source>
</evidence>
<reference evidence="1 2" key="1">
    <citation type="journal article" date="2020" name="BMC Genomics">
        <title>Intraspecific diversification of the crop wild relative Brassica cretica Lam. using demographic model selection.</title>
        <authorList>
            <person name="Kioukis A."/>
            <person name="Michalopoulou V.A."/>
            <person name="Briers L."/>
            <person name="Pirintsos S."/>
            <person name="Studholme D.J."/>
            <person name="Pavlidis P."/>
            <person name="Sarris P.F."/>
        </authorList>
    </citation>
    <scope>NUCLEOTIDE SEQUENCE [LARGE SCALE GENOMIC DNA]</scope>
    <source>
        <strain evidence="2">cv. PFS-1207/04</strain>
    </source>
</reference>
<organism evidence="1 2">
    <name type="scientific">Brassica cretica</name>
    <name type="common">Mustard</name>
    <dbReference type="NCBI Taxonomy" id="69181"/>
    <lineage>
        <taxon>Eukaryota</taxon>
        <taxon>Viridiplantae</taxon>
        <taxon>Streptophyta</taxon>
        <taxon>Embryophyta</taxon>
        <taxon>Tracheophyta</taxon>
        <taxon>Spermatophyta</taxon>
        <taxon>Magnoliopsida</taxon>
        <taxon>eudicotyledons</taxon>
        <taxon>Gunneridae</taxon>
        <taxon>Pentapetalae</taxon>
        <taxon>rosids</taxon>
        <taxon>malvids</taxon>
        <taxon>Brassicales</taxon>
        <taxon>Brassicaceae</taxon>
        <taxon>Brassiceae</taxon>
        <taxon>Brassica</taxon>
    </lineage>
</organism>